<feature type="transmembrane region" description="Helical" evidence="7">
    <location>
        <begin position="21"/>
        <end position="38"/>
    </location>
</feature>
<feature type="transmembrane region" description="Helical" evidence="7">
    <location>
        <begin position="246"/>
        <end position="268"/>
    </location>
</feature>
<gene>
    <name evidence="8" type="ORF">PYS61_03785</name>
</gene>
<evidence type="ECO:0000256" key="1">
    <source>
        <dbReference type="ARBA" id="ARBA00004651"/>
    </source>
</evidence>
<dbReference type="PANTHER" id="PTHR43549:SF3">
    <property type="entry name" value="MULTIDRUG RESISTANCE PROTEIN YPNP-RELATED"/>
    <property type="match status" value="1"/>
</dbReference>
<evidence type="ECO:0000256" key="6">
    <source>
        <dbReference type="ARBA" id="ARBA00023136"/>
    </source>
</evidence>
<dbReference type="EMBL" id="CP118868">
    <property type="protein sequence ID" value="WEG35072.1"/>
    <property type="molecule type" value="Genomic_DNA"/>
</dbReference>
<name>A0ABY8C6J4_9FIRM</name>
<dbReference type="Pfam" id="PF01554">
    <property type="entry name" value="MatE"/>
    <property type="match status" value="2"/>
</dbReference>
<feature type="transmembrane region" description="Helical" evidence="7">
    <location>
        <begin position="365"/>
        <end position="383"/>
    </location>
</feature>
<evidence type="ECO:0000256" key="3">
    <source>
        <dbReference type="ARBA" id="ARBA00022475"/>
    </source>
</evidence>
<dbReference type="InterPro" id="IPR052031">
    <property type="entry name" value="Membrane_Transporter-Flippase"/>
</dbReference>
<feature type="transmembrane region" description="Helical" evidence="7">
    <location>
        <begin position="148"/>
        <end position="169"/>
    </location>
</feature>
<feature type="transmembrane region" description="Helical" evidence="7">
    <location>
        <begin position="320"/>
        <end position="345"/>
    </location>
</feature>
<evidence type="ECO:0000313" key="9">
    <source>
        <dbReference type="Proteomes" id="UP001220478"/>
    </source>
</evidence>
<dbReference type="InterPro" id="IPR002528">
    <property type="entry name" value="MATE_fam"/>
</dbReference>
<reference evidence="8 9" key="1">
    <citation type="submission" date="2023-02" db="EMBL/GenBank/DDBJ databases">
        <title>Novel Oscillospiraceae bacterial genomes.</title>
        <authorList>
            <person name="Srinivasan S."/>
            <person name="Austin M.N."/>
            <person name="Fiedler T.L."/>
            <person name="Strenk S.M."/>
            <person name="Agnew K.J."/>
            <person name="Nagana Gowda G.A."/>
            <person name="Raftery D."/>
            <person name="Beamer M.A."/>
            <person name="Achilles S.L."/>
            <person name="Wiesenfeld H.C."/>
            <person name="Fredricks D.N."/>
            <person name="Hillier S.L."/>
        </authorList>
    </citation>
    <scope>NUCLEOTIDE SEQUENCE [LARGE SCALE GENOMIC DNA]</scope>
    <source>
        <strain evidence="8 9">CHIC02 1186E3-8</strain>
    </source>
</reference>
<dbReference type="PIRSF" id="PIRSF006603">
    <property type="entry name" value="DinF"/>
    <property type="match status" value="1"/>
</dbReference>
<feature type="transmembrane region" description="Helical" evidence="7">
    <location>
        <begin position="106"/>
        <end position="128"/>
    </location>
</feature>
<feature type="transmembrane region" description="Helical" evidence="7">
    <location>
        <begin position="274"/>
        <end position="299"/>
    </location>
</feature>
<evidence type="ECO:0000256" key="5">
    <source>
        <dbReference type="ARBA" id="ARBA00022989"/>
    </source>
</evidence>
<keyword evidence="4 7" id="KW-0812">Transmembrane</keyword>
<dbReference type="Proteomes" id="UP001220478">
    <property type="component" value="Chromosome"/>
</dbReference>
<comment type="subcellular location">
    <subcellularLocation>
        <location evidence="1">Cell membrane</location>
        <topology evidence="1">Multi-pass membrane protein</topology>
    </subcellularLocation>
</comment>
<proteinExistence type="predicted"/>
<keyword evidence="3" id="KW-1003">Cell membrane</keyword>
<organism evidence="8 9">
    <name type="scientific">Amygdalobacter indicium</name>
    <dbReference type="NCBI Taxonomy" id="3029272"/>
    <lineage>
        <taxon>Bacteria</taxon>
        <taxon>Bacillati</taxon>
        <taxon>Bacillota</taxon>
        <taxon>Clostridia</taxon>
        <taxon>Eubacteriales</taxon>
        <taxon>Oscillospiraceae</taxon>
        <taxon>Amygdalobacter</taxon>
    </lineage>
</organism>
<dbReference type="RefSeq" id="WP_315571103.1">
    <property type="nucleotide sequence ID" value="NZ_CP118868.1"/>
</dbReference>
<feature type="transmembrane region" description="Helical" evidence="7">
    <location>
        <begin position="425"/>
        <end position="446"/>
    </location>
</feature>
<keyword evidence="6 7" id="KW-0472">Membrane</keyword>
<feature type="transmembrane region" description="Helical" evidence="7">
    <location>
        <begin position="390"/>
        <end position="413"/>
    </location>
</feature>
<evidence type="ECO:0000256" key="4">
    <source>
        <dbReference type="ARBA" id="ARBA00022692"/>
    </source>
</evidence>
<dbReference type="InterPro" id="IPR048279">
    <property type="entry name" value="MdtK-like"/>
</dbReference>
<feature type="transmembrane region" description="Helical" evidence="7">
    <location>
        <begin position="176"/>
        <end position="199"/>
    </location>
</feature>
<keyword evidence="5 7" id="KW-1133">Transmembrane helix</keyword>
<evidence type="ECO:0000256" key="7">
    <source>
        <dbReference type="SAM" id="Phobius"/>
    </source>
</evidence>
<sequence length="456" mass="49968">MIKIRQKFSLLVNDDLTSGPIILKLAAFSAPLLLGNFLQQLYSTIDLIIIGRFAGRTAFAAVGSTGYIIVLLIGLLVGLAGGIAVNVAQLKGAGNYRGLSLMIHTAYALAFIAGVVLTCFGLLTARFWLRLTQVPPEIFAGAERYLDYTFIGLIPGIVYNCGAAILQALGDSRRPLLLLFLCSVINFILDMLFVAFFHWGIDGAALATVLSQLISAIILTAHLLHVTADYRLYWRKIHIDKPSLQAIVKIGVPASLQATVLNVSNIYIQTMLNTFGVVAVAACTAVTKIDGFFCLYFNALGTATMTYVGQNYGAKLSRRVVVGVRTMAAFGVISGMCLCALSTWYRFSLLRIFTDDQVILDVAGRLFVAYIPYFFLLAAMEIYSGSLRGLGNAVLPMTIYILGICVFRCLYVFTALRIDNTLSTLFAVYPFSWIITAAALFLAYNLRKRRLLRELQ</sequence>
<protein>
    <submittedName>
        <fullName evidence="8">MATE family efflux transporter</fullName>
    </submittedName>
</protein>
<feature type="transmembrane region" description="Helical" evidence="7">
    <location>
        <begin position="58"/>
        <end position="85"/>
    </location>
</feature>
<dbReference type="PANTHER" id="PTHR43549">
    <property type="entry name" value="MULTIDRUG RESISTANCE PROTEIN YPNP-RELATED"/>
    <property type="match status" value="1"/>
</dbReference>
<keyword evidence="2" id="KW-0813">Transport</keyword>
<evidence type="ECO:0000313" key="8">
    <source>
        <dbReference type="EMBL" id="WEG35072.1"/>
    </source>
</evidence>
<keyword evidence="9" id="KW-1185">Reference proteome</keyword>
<accession>A0ABY8C6J4</accession>
<dbReference type="NCBIfam" id="TIGR00797">
    <property type="entry name" value="matE"/>
    <property type="match status" value="1"/>
</dbReference>
<evidence type="ECO:0000256" key="2">
    <source>
        <dbReference type="ARBA" id="ARBA00022448"/>
    </source>
</evidence>
<feature type="transmembrane region" description="Helical" evidence="7">
    <location>
        <begin position="205"/>
        <end position="225"/>
    </location>
</feature>